<keyword evidence="2" id="KW-0812">Transmembrane</keyword>
<dbReference type="AlphaFoldDB" id="A0A8H7PQ15"/>
<name>A0A8H7PQ15_MORIS</name>
<keyword evidence="2" id="KW-1133">Transmembrane helix</keyword>
<organism evidence="3 4">
    <name type="scientific">Mortierella isabellina</name>
    <name type="common">Filamentous fungus</name>
    <name type="synonym">Umbelopsis isabellina</name>
    <dbReference type="NCBI Taxonomy" id="91625"/>
    <lineage>
        <taxon>Eukaryota</taxon>
        <taxon>Fungi</taxon>
        <taxon>Fungi incertae sedis</taxon>
        <taxon>Mucoromycota</taxon>
        <taxon>Mucoromycotina</taxon>
        <taxon>Umbelopsidomycetes</taxon>
        <taxon>Umbelopsidales</taxon>
        <taxon>Umbelopsidaceae</taxon>
        <taxon>Umbelopsis</taxon>
    </lineage>
</organism>
<evidence type="ECO:0000256" key="1">
    <source>
        <dbReference type="SAM" id="MobiDB-lite"/>
    </source>
</evidence>
<proteinExistence type="predicted"/>
<evidence type="ECO:0000313" key="3">
    <source>
        <dbReference type="EMBL" id="KAG2177971.1"/>
    </source>
</evidence>
<comment type="caution">
    <text evidence="3">The sequence shown here is derived from an EMBL/GenBank/DDBJ whole genome shotgun (WGS) entry which is preliminary data.</text>
</comment>
<accession>A0A8H7PQ15</accession>
<feature type="compositionally biased region" description="Basic and acidic residues" evidence="1">
    <location>
        <begin position="1"/>
        <end position="11"/>
    </location>
</feature>
<keyword evidence="2" id="KW-0472">Membrane</keyword>
<feature type="region of interest" description="Disordered" evidence="1">
    <location>
        <begin position="1"/>
        <end position="105"/>
    </location>
</feature>
<dbReference type="EMBL" id="JAEPQZ010000008">
    <property type="protein sequence ID" value="KAG2177971.1"/>
    <property type="molecule type" value="Genomic_DNA"/>
</dbReference>
<evidence type="ECO:0008006" key="5">
    <source>
        <dbReference type="Google" id="ProtNLM"/>
    </source>
</evidence>
<protein>
    <recommendedName>
        <fullName evidence="5">Adhesin domain-containing protein</fullName>
    </recommendedName>
</protein>
<evidence type="ECO:0000256" key="2">
    <source>
        <dbReference type="SAM" id="Phobius"/>
    </source>
</evidence>
<evidence type="ECO:0000313" key="4">
    <source>
        <dbReference type="Proteomes" id="UP000654370"/>
    </source>
</evidence>
<feature type="compositionally biased region" description="Pro residues" evidence="1">
    <location>
        <begin position="62"/>
        <end position="78"/>
    </location>
</feature>
<sequence>MPVDNFEHRSDVQAAPPPYSELADAPSPSAPPAQFHDSYGRTTGDAAVPTDQFGYGSIPSSPVNPPLGSPQNPSPVNPHIPYDFADRPPTQARSLPPPVPYTPDRLRRRRRNRGCCATYYTWTCFIFAFIIIGIKSGMEILPKCSYRSTYNSGKITLTDITDFNFQVLGTPSYDSWINFVSSDKPHFEATIISSLDNPDIHWSTEGKKTLLKMDVGQDSFFPCITVQVTVGLPITTQNVRVNAKDMDVTFQKDISTLQNIEIEGKNGRIANHAHFRAKRWYLRTSNSKIEGSFEADMVDLATTNGQINVEVTNSSTVTLYTTNARISGIVNGRDVVSVTTNNAAIDLAALAGEDITLKTSNGALLVDKLALTRRFKGSTNNGRVQVAMYKAADGASIETKTNNGRSLILIPSSYNTDFELSTSNSAASVYGSKDIQFKVDKKNYKQGTKYSSDSQPTVSLKTDTSNGKCELQFV</sequence>
<reference evidence="3" key="1">
    <citation type="submission" date="2020-12" db="EMBL/GenBank/DDBJ databases">
        <title>Metabolic potential, ecology and presence of endohyphal bacteria is reflected in genomic diversity of Mucoromycotina.</title>
        <authorList>
            <person name="Muszewska A."/>
            <person name="Okrasinska A."/>
            <person name="Steczkiewicz K."/>
            <person name="Drgas O."/>
            <person name="Orlowska M."/>
            <person name="Perlinska-Lenart U."/>
            <person name="Aleksandrzak-Piekarczyk T."/>
            <person name="Szatraj K."/>
            <person name="Zielenkiewicz U."/>
            <person name="Pilsyk S."/>
            <person name="Malc E."/>
            <person name="Mieczkowski P."/>
            <person name="Kruszewska J.S."/>
            <person name="Biernat P."/>
            <person name="Pawlowska J."/>
        </authorList>
    </citation>
    <scope>NUCLEOTIDE SEQUENCE</scope>
    <source>
        <strain evidence="3">WA0000067209</strain>
    </source>
</reference>
<gene>
    <name evidence="3" type="ORF">INT43_003218</name>
</gene>
<dbReference type="OrthoDB" id="5570013at2759"/>
<dbReference type="Proteomes" id="UP000654370">
    <property type="component" value="Unassembled WGS sequence"/>
</dbReference>
<keyword evidence="4" id="KW-1185">Reference proteome</keyword>
<feature type="transmembrane region" description="Helical" evidence="2">
    <location>
        <begin position="117"/>
        <end position="138"/>
    </location>
</feature>